<name>A4J2U1_DESRM</name>
<dbReference type="Proteomes" id="UP000001556">
    <property type="component" value="Chromosome"/>
</dbReference>
<dbReference type="EMBL" id="CP000612">
    <property type="protein sequence ID" value="ABO49394.1"/>
    <property type="molecule type" value="Genomic_DNA"/>
</dbReference>
<dbReference type="KEGG" id="drm:Dred_0856"/>
<protein>
    <submittedName>
        <fullName evidence="1">Uncharacterized protein</fullName>
    </submittedName>
</protein>
<sequence>MRKTTLRIESNNLILGKTVLESVPDRINTLKDYAEVWGVLPGTKLLVALVRAGIITEANRNGQAHVIVNSDAYMYSSSFELNLGFAIPPKIFLYGRECVYNAAESNESNIFLSSWVKGIEKRIKNGRILFYKPANTPEGYLAIGLPIEFRKQNPFYHQKDVEDFLSKLLKI</sequence>
<proteinExistence type="predicted"/>
<evidence type="ECO:0000313" key="2">
    <source>
        <dbReference type="Proteomes" id="UP000001556"/>
    </source>
</evidence>
<dbReference type="HOGENOM" id="CLU_1568220_0_0_9"/>
<gene>
    <name evidence="1" type="ordered locus">Dred_0856</name>
</gene>
<accession>A4J2U1</accession>
<organism evidence="1 2">
    <name type="scientific">Desulforamulus reducens (strain ATCC BAA-1160 / DSM 100696 / MI-1)</name>
    <name type="common">Desulfotomaculum reducens</name>
    <dbReference type="NCBI Taxonomy" id="349161"/>
    <lineage>
        <taxon>Bacteria</taxon>
        <taxon>Bacillati</taxon>
        <taxon>Bacillota</taxon>
        <taxon>Clostridia</taxon>
        <taxon>Eubacteriales</taxon>
        <taxon>Peptococcaceae</taxon>
        <taxon>Desulforamulus</taxon>
    </lineage>
</organism>
<reference evidence="1 2" key="1">
    <citation type="submission" date="2007-03" db="EMBL/GenBank/DDBJ databases">
        <title>Complete sequence of Desulfotomaculum reducens MI-1.</title>
        <authorList>
            <consortium name="US DOE Joint Genome Institute"/>
            <person name="Copeland A."/>
            <person name="Lucas S."/>
            <person name="Lapidus A."/>
            <person name="Barry K."/>
            <person name="Detter J.C."/>
            <person name="Glavina del Rio T."/>
            <person name="Hammon N."/>
            <person name="Israni S."/>
            <person name="Dalin E."/>
            <person name="Tice H."/>
            <person name="Pitluck S."/>
            <person name="Sims D."/>
            <person name="Brettin T."/>
            <person name="Bruce D."/>
            <person name="Han C."/>
            <person name="Tapia R."/>
            <person name="Schmutz J."/>
            <person name="Larimer F."/>
            <person name="Land M."/>
            <person name="Hauser L."/>
            <person name="Kyrpides N."/>
            <person name="Kim E."/>
            <person name="Tebo B.M."/>
            <person name="Richardson P."/>
        </authorList>
    </citation>
    <scope>NUCLEOTIDE SEQUENCE [LARGE SCALE GENOMIC DNA]</scope>
    <source>
        <strain evidence="1 2">MI-1</strain>
    </source>
</reference>
<dbReference type="OrthoDB" id="9836595at2"/>
<dbReference type="STRING" id="349161.Dred_0856"/>
<evidence type="ECO:0000313" key="1">
    <source>
        <dbReference type="EMBL" id="ABO49394.1"/>
    </source>
</evidence>
<dbReference type="RefSeq" id="WP_011877227.1">
    <property type="nucleotide sequence ID" value="NC_009253.1"/>
</dbReference>
<dbReference type="AlphaFoldDB" id="A4J2U1"/>
<keyword evidence="2" id="KW-1185">Reference proteome</keyword>